<organism evidence="2 3">
    <name type="scientific">Ilex paraguariensis</name>
    <name type="common">yerba mate</name>
    <dbReference type="NCBI Taxonomy" id="185542"/>
    <lineage>
        <taxon>Eukaryota</taxon>
        <taxon>Viridiplantae</taxon>
        <taxon>Streptophyta</taxon>
        <taxon>Embryophyta</taxon>
        <taxon>Tracheophyta</taxon>
        <taxon>Spermatophyta</taxon>
        <taxon>Magnoliopsida</taxon>
        <taxon>eudicotyledons</taxon>
        <taxon>Gunneridae</taxon>
        <taxon>Pentapetalae</taxon>
        <taxon>asterids</taxon>
        <taxon>campanulids</taxon>
        <taxon>Aquifoliales</taxon>
        <taxon>Aquifoliaceae</taxon>
        <taxon>Ilex</taxon>
    </lineage>
</organism>
<feature type="compositionally biased region" description="Polar residues" evidence="1">
    <location>
        <begin position="290"/>
        <end position="303"/>
    </location>
</feature>
<feature type="region of interest" description="Disordered" evidence="1">
    <location>
        <begin position="413"/>
        <end position="437"/>
    </location>
</feature>
<dbReference type="AlphaFoldDB" id="A0ABC8UF91"/>
<evidence type="ECO:0000256" key="1">
    <source>
        <dbReference type="SAM" id="MobiDB-lite"/>
    </source>
</evidence>
<feature type="compositionally biased region" description="Polar residues" evidence="1">
    <location>
        <begin position="142"/>
        <end position="159"/>
    </location>
</feature>
<feature type="region of interest" description="Disordered" evidence="1">
    <location>
        <begin position="471"/>
        <end position="508"/>
    </location>
</feature>
<feature type="compositionally biased region" description="Polar residues" evidence="1">
    <location>
        <begin position="263"/>
        <end position="272"/>
    </location>
</feature>
<feature type="region of interest" description="Disordered" evidence="1">
    <location>
        <begin position="116"/>
        <end position="184"/>
    </location>
</feature>
<feature type="compositionally biased region" description="Basic residues" evidence="1">
    <location>
        <begin position="483"/>
        <end position="494"/>
    </location>
</feature>
<evidence type="ECO:0000313" key="3">
    <source>
        <dbReference type="Proteomes" id="UP001642360"/>
    </source>
</evidence>
<feature type="compositionally biased region" description="Basic and acidic residues" evidence="1">
    <location>
        <begin position="243"/>
        <end position="262"/>
    </location>
</feature>
<sequence length="508" mass="54092">MPALLNASVVQLLSGIPLENLAAAYLLAAEDFERVAQGVVNELGAHIPADTSLVDTTPLEATTGQALPAPIPIMSSPVIPSSSFPLAKSVEDRENRFTLQKTTVETRKMGRKLVRPHIAKPEEHQGNFEMSETEGFNHGGKPSSSHNIEIQGNLTLPNQPSTRKRPSPTSSELHEESFVPQETSSDVAAHLLKRSKVSDSTQDGVEGPTAACLETLEIQPTTSEFLEDIGDSPQCLKEEAMRAEKNEIESGREQSEEPKVDSNNEVELQNSENDCEEDLNKPSERVAVDDQSSGQAEQDSQQPTTESGSEREEGELVPDITDLEGGSSTLNIFGGQEVGEFQPEQVVTPVSSPGVDESVLPATMDIMGVNSPQALDDEKNDEGDIMEELAEGPDKFNDGNDQVAMEIDQVPEAALGSGDGTSSSTVVEVGVSKQGSPSVASAIEEVKQVSPVKLSTTINLQERAKQRAILRQAGVVSSSLGRGRGRAPRGRGGRSGRGGRGQTSGEQG</sequence>
<name>A0ABC8UF91_9AQUA</name>
<dbReference type="PANTHER" id="PTHR18898:SF2">
    <property type="entry name" value="NUCLEOPROTEIN TPR"/>
    <property type="match status" value="1"/>
</dbReference>
<keyword evidence="3" id="KW-1185">Reference proteome</keyword>
<protein>
    <submittedName>
        <fullName evidence="2">Uncharacterized protein</fullName>
    </submittedName>
</protein>
<feature type="compositionally biased region" description="Basic and acidic residues" evidence="1">
    <location>
        <begin position="278"/>
        <end position="288"/>
    </location>
</feature>
<gene>
    <name evidence="2" type="ORF">ILEXP_LOCUS49635</name>
</gene>
<accession>A0ABC8UF91</accession>
<evidence type="ECO:0000313" key="2">
    <source>
        <dbReference type="EMBL" id="CAK9179682.1"/>
    </source>
</evidence>
<dbReference type="Proteomes" id="UP001642360">
    <property type="component" value="Unassembled WGS sequence"/>
</dbReference>
<comment type="caution">
    <text evidence="2">The sequence shown here is derived from an EMBL/GenBank/DDBJ whole genome shotgun (WGS) entry which is preliminary data.</text>
</comment>
<dbReference type="EMBL" id="CAUOFW020007580">
    <property type="protein sequence ID" value="CAK9179682.1"/>
    <property type="molecule type" value="Genomic_DNA"/>
</dbReference>
<feature type="region of interest" description="Disordered" evidence="1">
    <location>
        <begin position="243"/>
        <end position="334"/>
    </location>
</feature>
<feature type="compositionally biased region" description="Low complexity" evidence="1">
    <location>
        <begin position="420"/>
        <end position="432"/>
    </location>
</feature>
<reference evidence="2 3" key="1">
    <citation type="submission" date="2024-02" db="EMBL/GenBank/DDBJ databases">
        <authorList>
            <person name="Vignale AGUSTIN F."/>
            <person name="Sosa J E."/>
            <person name="Modenutti C."/>
        </authorList>
    </citation>
    <scope>NUCLEOTIDE SEQUENCE [LARGE SCALE GENOMIC DNA]</scope>
</reference>
<feature type="compositionally biased region" description="Gly residues" evidence="1">
    <location>
        <begin position="495"/>
        <end position="508"/>
    </location>
</feature>
<dbReference type="PANTHER" id="PTHR18898">
    <property type="entry name" value="NUCLEOPROTEIN TPR-RELATED"/>
    <property type="match status" value="1"/>
</dbReference>
<proteinExistence type="predicted"/>